<evidence type="ECO:0000259" key="1">
    <source>
        <dbReference type="Pfam" id="PF00462"/>
    </source>
</evidence>
<gene>
    <name evidence="2" type="ORF">OFBG_00913</name>
</gene>
<protein>
    <submittedName>
        <fullName evidence="2">Glutaredoxin</fullName>
    </submittedName>
</protein>
<feature type="domain" description="Glutaredoxin" evidence="1">
    <location>
        <begin position="5"/>
        <end position="64"/>
    </location>
</feature>
<name>C3X9K9_OXAFO</name>
<accession>C3X9K9</accession>
<dbReference type="Proteomes" id="UP000005089">
    <property type="component" value="Unassembled WGS sequence"/>
</dbReference>
<dbReference type="AlphaFoldDB" id="C3X9K9"/>
<sequence length="85" mass="9543">MNKKVEIYCVDGHPACDLAVGIFDAKGIEYTKIPVDTDMKLAVEMWARSERHVLPQIFIGYDHIGALPELIDLVESGELDELLKD</sequence>
<dbReference type="EMBL" id="GG658170">
    <property type="protein sequence ID" value="EEO29885.1"/>
    <property type="molecule type" value="Genomic_DNA"/>
</dbReference>
<evidence type="ECO:0000313" key="2">
    <source>
        <dbReference type="EMBL" id="EEO29885.1"/>
    </source>
</evidence>
<keyword evidence="3" id="KW-1185">Reference proteome</keyword>
<dbReference type="STRING" id="847.BRW83_1241"/>
<organism evidence="2 3">
    <name type="scientific">Oxalobacter formigenes OXCC13</name>
    <dbReference type="NCBI Taxonomy" id="556269"/>
    <lineage>
        <taxon>Bacteria</taxon>
        <taxon>Pseudomonadati</taxon>
        <taxon>Pseudomonadota</taxon>
        <taxon>Betaproteobacteria</taxon>
        <taxon>Burkholderiales</taxon>
        <taxon>Oxalobacteraceae</taxon>
        <taxon>Oxalobacter</taxon>
    </lineage>
</organism>
<dbReference type="HOGENOM" id="CLU_026126_7_3_4"/>
<dbReference type="InterPro" id="IPR002109">
    <property type="entry name" value="Glutaredoxin"/>
</dbReference>
<dbReference type="PROSITE" id="PS51354">
    <property type="entry name" value="GLUTAREDOXIN_2"/>
    <property type="match status" value="1"/>
</dbReference>
<dbReference type="SUPFAM" id="SSF52833">
    <property type="entry name" value="Thioredoxin-like"/>
    <property type="match status" value="1"/>
</dbReference>
<reference evidence="2 3" key="1">
    <citation type="submission" date="2009-02" db="EMBL/GenBank/DDBJ databases">
        <title>The Genome Sequence of Oxalobacter formigenes OXCC13.</title>
        <authorList>
            <consortium name="The Broad Institute Genome Sequencing Platform"/>
            <person name="Ward D."/>
            <person name="Young S.K."/>
            <person name="Kodira C.D."/>
            <person name="Zeng Q."/>
            <person name="Koehrsen M."/>
            <person name="Alvarado L."/>
            <person name="Berlin A."/>
            <person name="Borenstein D."/>
            <person name="Chen Z."/>
            <person name="Engels R."/>
            <person name="Freedman E."/>
            <person name="Gellesch M."/>
            <person name="Goldberg J."/>
            <person name="Griggs A."/>
            <person name="Gujja S."/>
            <person name="Heiman D."/>
            <person name="Hepburn T."/>
            <person name="Howarth C."/>
            <person name="Jen D."/>
            <person name="Larson L."/>
            <person name="Lewis B."/>
            <person name="Mehta T."/>
            <person name="Park D."/>
            <person name="Pearson M."/>
            <person name="Roberts A."/>
            <person name="Saif S."/>
            <person name="Shea T."/>
            <person name="Shenoy N."/>
            <person name="Sisk P."/>
            <person name="Stolte C."/>
            <person name="Sykes S."/>
            <person name="Walk T."/>
            <person name="White J."/>
            <person name="Yandava C."/>
            <person name="Allison M.J."/>
            <person name="Lander E."/>
            <person name="Nusbaum C."/>
            <person name="Galagan J."/>
            <person name="Birren B."/>
        </authorList>
    </citation>
    <scope>NUCLEOTIDE SEQUENCE [LARGE SCALE GENOMIC DNA]</scope>
    <source>
        <strain evidence="2 3">OXCC13</strain>
    </source>
</reference>
<evidence type="ECO:0000313" key="3">
    <source>
        <dbReference type="Proteomes" id="UP000005089"/>
    </source>
</evidence>
<dbReference type="eggNOG" id="COG0695">
    <property type="taxonomic scope" value="Bacteria"/>
</dbReference>
<dbReference type="GeneID" id="77135123"/>
<dbReference type="RefSeq" id="WP_005880651.1">
    <property type="nucleotide sequence ID" value="NZ_CP019430.1"/>
</dbReference>
<dbReference type="Gene3D" id="3.40.30.10">
    <property type="entry name" value="Glutaredoxin"/>
    <property type="match status" value="1"/>
</dbReference>
<dbReference type="Pfam" id="PF00462">
    <property type="entry name" value="Glutaredoxin"/>
    <property type="match status" value="1"/>
</dbReference>
<dbReference type="InterPro" id="IPR036249">
    <property type="entry name" value="Thioredoxin-like_sf"/>
</dbReference>
<proteinExistence type="predicted"/>